<organism evidence="3">
    <name type="scientific">Triticum aestivum</name>
    <name type="common">Wheat</name>
    <dbReference type="NCBI Taxonomy" id="4565"/>
    <lineage>
        <taxon>Eukaryota</taxon>
        <taxon>Viridiplantae</taxon>
        <taxon>Streptophyta</taxon>
        <taxon>Embryophyta</taxon>
        <taxon>Tracheophyta</taxon>
        <taxon>Spermatophyta</taxon>
        <taxon>Magnoliopsida</taxon>
        <taxon>Liliopsida</taxon>
        <taxon>Poales</taxon>
        <taxon>Poaceae</taxon>
        <taxon>BOP clade</taxon>
        <taxon>Pooideae</taxon>
        <taxon>Triticodae</taxon>
        <taxon>Triticeae</taxon>
        <taxon>Triticinae</taxon>
        <taxon>Triticum</taxon>
    </lineage>
</organism>
<dbReference type="AlphaFoldDB" id="A0A3B6ESY6"/>
<dbReference type="PANTHER" id="PTHR31374">
    <property type="entry name" value="AUXIN-INDUCED PROTEIN-LIKE-RELATED"/>
    <property type="match status" value="1"/>
</dbReference>
<dbReference type="GO" id="GO:0009733">
    <property type="term" value="P:response to auxin"/>
    <property type="evidence" value="ECO:0007669"/>
    <property type="project" value="InterPro"/>
</dbReference>
<comment type="similarity">
    <text evidence="1">Belongs to the ARG7 family.</text>
</comment>
<dbReference type="Gramene" id="TraesMAC3A03G01486950.1">
    <property type="protein sequence ID" value="TraesMAC3A03G01486950.1.CDS1"/>
    <property type="gene ID" value="TraesMAC3A03G01486950"/>
</dbReference>
<dbReference type="Gramene" id="TraesCS3A02G437000.1">
    <property type="protein sequence ID" value="TraesCS3A02G437000.1.cds1"/>
    <property type="gene ID" value="TraesCS3A02G437000"/>
</dbReference>
<keyword evidence="4" id="KW-1185">Reference proteome</keyword>
<reference evidence="3" key="1">
    <citation type="submission" date="2018-08" db="EMBL/GenBank/DDBJ databases">
        <authorList>
            <person name="Rossello M."/>
        </authorList>
    </citation>
    <scope>NUCLEOTIDE SEQUENCE [LARGE SCALE GENOMIC DNA]</scope>
    <source>
        <strain evidence="3">cv. Chinese Spring</strain>
    </source>
</reference>
<dbReference type="OrthoDB" id="660486at2759"/>
<sequence>MHAIILTIQPAHPLLVTSPVSSPSTSTGGMAASKGARKSLVSRTLERCRSGLNSGGRSAAAVAPGCFSVYVGPERERFVVRADRANHPLFRRLLDDAEQEYGYAAQGPLALPCAVDAFLDVLWHMDHDVQDDDDSEATVAPSTPICGLQRAGSGNIKVRPAGYRVLSPAKSTPASFFFSQTAAGGRR</sequence>
<dbReference type="Proteomes" id="UP000019116">
    <property type="component" value="Chromosome 3A"/>
</dbReference>
<dbReference type="Gramene" id="TraesCLE_scaffold_094504_01G000100.1">
    <property type="protein sequence ID" value="TraesCLE_scaffold_094504_01G000100.1"/>
    <property type="gene ID" value="TraesCLE_scaffold_094504_01G000100"/>
</dbReference>
<feature type="region of interest" description="Disordered" evidence="2">
    <location>
        <begin position="19"/>
        <end position="38"/>
    </location>
</feature>
<evidence type="ECO:0000313" key="4">
    <source>
        <dbReference type="Proteomes" id="UP000019116"/>
    </source>
</evidence>
<gene>
    <name evidence="3" type="primary">LOC123059060</name>
</gene>
<protein>
    <submittedName>
        <fullName evidence="3">Uncharacterized protein</fullName>
    </submittedName>
</protein>
<proteinExistence type="inferred from homology"/>
<evidence type="ECO:0000313" key="3">
    <source>
        <dbReference type="EnsemblPlants" id="TraesCS3A02G437000.1.cds1"/>
    </source>
</evidence>
<evidence type="ECO:0000256" key="1">
    <source>
        <dbReference type="ARBA" id="ARBA00006974"/>
    </source>
</evidence>
<dbReference type="Pfam" id="PF02519">
    <property type="entry name" value="Auxin_inducible"/>
    <property type="match status" value="1"/>
</dbReference>
<dbReference type="InterPro" id="IPR003676">
    <property type="entry name" value="SAUR_fam"/>
</dbReference>
<name>A0A3B6ESY6_WHEAT</name>
<accession>A0A3B6ESY6</accession>
<dbReference type="Gramene" id="TraesCAD_scaffold_004224_01G000100.1">
    <property type="protein sequence ID" value="TraesCAD_scaffold_004224_01G000100.1"/>
    <property type="gene ID" value="TraesCAD_scaffold_004224_01G000100"/>
</dbReference>
<dbReference type="Gramene" id="TraesWEE_scaffold_135782_01G000100.1">
    <property type="protein sequence ID" value="TraesWEE_scaffold_135782_01G000100.1"/>
    <property type="gene ID" value="TraesWEE_scaffold_135782_01G000100"/>
</dbReference>
<dbReference type="PANTHER" id="PTHR31374:SF118">
    <property type="entry name" value="OS01G0924966 PROTEIN"/>
    <property type="match status" value="1"/>
</dbReference>
<dbReference type="Gramene" id="TraesCS3A03G1016700.1">
    <property type="protein sequence ID" value="TraesCS3A03G1016700.1.CDS1"/>
    <property type="gene ID" value="TraesCS3A03G1016700"/>
</dbReference>
<dbReference type="Gramene" id="TraesROB_scaffold_114723_01G000100.1">
    <property type="protein sequence ID" value="TraesROB_scaffold_114723_01G000100.1"/>
    <property type="gene ID" value="TraesROB_scaffold_114723_01G000100"/>
</dbReference>
<reference evidence="3" key="2">
    <citation type="submission" date="2018-10" db="UniProtKB">
        <authorList>
            <consortium name="EnsemblPlants"/>
        </authorList>
    </citation>
    <scope>IDENTIFICATION</scope>
</reference>
<dbReference type="EnsemblPlants" id="TraesCS3A02G437000.1">
    <property type="protein sequence ID" value="TraesCS3A02G437000.1.cds1"/>
    <property type="gene ID" value="TraesCS3A02G437000"/>
</dbReference>
<evidence type="ECO:0000256" key="2">
    <source>
        <dbReference type="SAM" id="MobiDB-lite"/>
    </source>
</evidence>